<organism evidence="2 3">
    <name type="scientific">Drechslerella dactyloides</name>
    <name type="common">Nematode-trapping fungus</name>
    <name type="synonym">Arthrobotrys dactyloides</name>
    <dbReference type="NCBI Taxonomy" id="74499"/>
    <lineage>
        <taxon>Eukaryota</taxon>
        <taxon>Fungi</taxon>
        <taxon>Dikarya</taxon>
        <taxon>Ascomycota</taxon>
        <taxon>Pezizomycotina</taxon>
        <taxon>Orbiliomycetes</taxon>
        <taxon>Orbiliales</taxon>
        <taxon>Orbiliaceae</taxon>
        <taxon>Drechslerella</taxon>
    </lineage>
</organism>
<proteinExistence type="predicted"/>
<accession>A0AAD6J2H6</accession>
<dbReference type="InterPro" id="IPR011333">
    <property type="entry name" value="SKP1/BTB/POZ_sf"/>
</dbReference>
<dbReference type="SUPFAM" id="SSF54695">
    <property type="entry name" value="POZ domain"/>
    <property type="match status" value="1"/>
</dbReference>
<dbReference type="CDD" id="cd18186">
    <property type="entry name" value="BTB_POZ_ZBTB_KLHL-like"/>
    <property type="match status" value="1"/>
</dbReference>
<feature type="domain" description="BTB" evidence="1">
    <location>
        <begin position="121"/>
        <end position="182"/>
    </location>
</feature>
<dbReference type="InterPro" id="IPR000210">
    <property type="entry name" value="BTB/POZ_dom"/>
</dbReference>
<gene>
    <name evidence="2" type="ORF">Dda_1695</name>
</gene>
<dbReference type="Proteomes" id="UP001221413">
    <property type="component" value="Unassembled WGS sequence"/>
</dbReference>
<dbReference type="PROSITE" id="PS50097">
    <property type="entry name" value="BTB"/>
    <property type="match status" value="1"/>
</dbReference>
<keyword evidence="3" id="KW-1185">Reference proteome</keyword>
<evidence type="ECO:0000259" key="1">
    <source>
        <dbReference type="PROSITE" id="PS50097"/>
    </source>
</evidence>
<dbReference type="PANTHER" id="PTHR47843:SF3">
    <property type="entry name" value="BTB DOMAIN-CONTAINING PROTEIN"/>
    <property type="match status" value="1"/>
</dbReference>
<comment type="caution">
    <text evidence="2">The sequence shown here is derived from an EMBL/GenBank/DDBJ whole genome shotgun (WGS) entry which is preliminary data.</text>
</comment>
<reference evidence="2" key="1">
    <citation type="submission" date="2023-01" db="EMBL/GenBank/DDBJ databases">
        <title>The chitinases involved in constricting ring structure development in the nematode-trapping fungus Drechslerella dactyloides.</title>
        <authorList>
            <person name="Wang R."/>
            <person name="Zhang L."/>
            <person name="Tang P."/>
            <person name="Li S."/>
            <person name="Liang L."/>
        </authorList>
    </citation>
    <scope>NUCLEOTIDE SEQUENCE</scope>
    <source>
        <strain evidence="2">YMF1.00031</strain>
    </source>
</reference>
<name>A0AAD6J2H6_DREDA</name>
<protein>
    <recommendedName>
        <fullName evidence="1">BTB domain-containing protein</fullName>
    </recommendedName>
</protein>
<dbReference type="EMBL" id="JAQGDS010000002">
    <property type="protein sequence ID" value="KAJ6263135.1"/>
    <property type="molecule type" value="Genomic_DNA"/>
</dbReference>
<evidence type="ECO:0000313" key="3">
    <source>
        <dbReference type="Proteomes" id="UP001221413"/>
    </source>
</evidence>
<dbReference type="Gene3D" id="3.30.710.10">
    <property type="entry name" value="Potassium Channel Kv1.1, Chain A"/>
    <property type="match status" value="1"/>
</dbReference>
<dbReference type="AlphaFoldDB" id="A0AAD6J2H6"/>
<dbReference type="PANTHER" id="PTHR47843">
    <property type="entry name" value="BTB DOMAIN-CONTAINING PROTEIN-RELATED"/>
    <property type="match status" value="1"/>
</dbReference>
<evidence type="ECO:0000313" key="2">
    <source>
        <dbReference type="EMBL" id="KAJ6263135.1"/>
    </source>
</evidence>
<sequence length="330" mass="37204">MFQRFRGDSGSSAGLPVSERQQHCLWQLRRENQNSTRIRPWQASPIDRQSQSTKTLPRIAPHRIVSTRPMAEPSIYIDLPPKSDIMEEAEENEAMEDVEATEPSDEPAVSPLSFLDHLQSAIVTLSVGESPGTTIAAHQSLLSKSPWFTAHFASAATPTAVALPNDNLDAVGCFIQYLYTGDYFPRIIKQKGEEVLENDPTQSDPDDGDHLLKHARVYTLAEKFGMRELKTMAHKKIHRINSSARGEIQYARYVYANTPREDRTIRGPVAAFWAARAYILRHESEEEFRKLILEFPQFGYDVITLLLDQKEKEPAAATGGGRKRPRFSLA</sequence>